<dbReference type="PANTHER" id="PTHR40448">
    <property type="entry name" value="TWO-COMPONENT SENSOR HISTIDINE KINASE"/>
    <property type="match status" value="1"/>
</dbReference>
<dbReference type="Proteomes" id="UP000199708">
    <property type="component" value="Unassembled WGS sequence"/>
</dbReference>
<dbReference type="GO" id="GO:0000155">
    <property type="term" value="F:phosphorelay sensor kinase activity"/>
    <property type="evidence" value="ECO:0007669"/>
    <property type="project" value="InterPro"/>
</dbReference>
<evidence type="ECO:0000256" key="2">
    <source>
        <dbReference type="ARBA" id="ARBA00022679"/>
    </source>
</evidence>
<keyword evidence="1" id="KW-0597">Phosphoprotein</keyword>
<dbReference type="CDD" id="cd16935">
    <property type="entry name" value="HATPase_AgrC-ComD-like"/>
    <property type="match status" value="1"/>
</dbReference>
<keyword evidence="2" id="KW-0808">Transferase</keyword>
<feature type="domain" description="SpoOB alpha-helical" evidence="5">
    <location>
        <begin position="43"/>
        <end position="96"/>
    </location>
</feature>
<evidence type="ECO:0000256" key="3">
    <source>
        <dbReference type="ARBA" id="ARBA00022777"/>
    </source>
</evidence>
<dbReference type="InterPro" id="IPR016120">
    <property type="entry name" value="Sig_transdc_His_kin_SpoOB"/>
</dbReference>
<evidence type="ECO:0000259" key="5">
    <source>
        <dbReference type="Pfam" id="PF14689"/>
    </source>
</evidence>
<dbReference type="SUPFAM" id="SSF55890">
    <property type="entry name" value="Sporulation response regulatory protein Spo0B"/>
    <property type="match status" value="1"/>
</dbReference>
<evidence type="ECO:0000256" key="1">
    <source>
        <dbReference type="ARBA" id="ARBA00022553"/>
    </source>
</evidence>
<dbReference type="SUPFAM" id="SSF55874">
    <property type="entry name" value="ATPase domain of HSP90 chaperone/DNA topoisomerase II/histidine kinase"/>
    <property type="match status" value="1"/>
</dbReference>
<dbReference type="InterPro" id="IPR036890">
    <property type="entry name" value="HATPase_C_sf"/>
</dbReference>
<dbReference type="AlphaFoldDB" id="A0A1G7UWN2"/>
<reference evidence="6 7" key="1">
    <citation type="submission" date="2016-10" db="EMBL/GenBank/DDBJ databases">
        <authorList>
            <person name="de Groot N.N."/>
        </authorList>
    </citation>
    <scope>NUCLEOTIDE SEQUENCE [LARGE SCALE GENOMIC DNA]</scope>
    <source>
        <strain evidence="6 7">ATCC BAA-466</strain>
    </source>
</reference>
<gene>
    <name evidence="6" type="ORF">SAMN05421791_11231</name>
</gene>
<dbReference type="RefSeq" id="WP_090290418.1">
    <property type="nucleotide sequence ID" value="NZ_FNCK01000012.1"/>
</dbReference>
<proteinExistence type="predicted"/>
<sequence>MIKALGSLMFFALLLSLWYIYRLRLDLRFHQIQQKELDDYALEVESIYRQMRGIRHDYRNHLQVMQAYLASQDYLALDQYLQELTNEMNQVDTIIRTGNTLIDALVNTKLTRAQANGVEVHASAIAPKELIISSNDLAIILGNLLNNALEATLNGKHHEPPFIRLYIAPLKNTFYISVQNSMAQRPRQNFLSLKAPNRQGFGLKRIDTAVSKNQGLVNRQWEEGVFATEVTLPLQK</sequence>
<evidence type="ECO:0000313" key="6">
    <source>
        <dbReference type="EMBL" id="SDG51691.1"/>
    </source>
</evidence>
<dbReference type="GO" id="GO:0042802">
    <property type="term" value="F:identical protein binding"/>
    <property type="evidence" value="ECO:0007669"/>
    <property type="project" value="TreeGrafter"/>
</dbReference>
<feature type="domain" description="Sensor histidine kinase NatK-like C-terminal" evidence="4">
    <location>
        <begin position="135"/>
        <end position="233"/>
    </location>
</feature>
<dbReference type="EMBL" id="FNCK01000012">
    <property type="protein sequence ID" value="SDG51691.1"/>
    <property type="molecule type" value="Genomic_DNA"/>
</dbReference>
<name>A0A1G7UWN2_9LACT</name>
<organism evidence="6 7">
    <name type="scientific">Facklamia miroungae</name>
    <dbReference type="NCBI Taxonomy" id="120956"/>
    <lineage>
        <taxon>Bacteria</taxon>
        <taxon>Bacillati</taxon>
        <taxon>Bacillota</taxon>
        <taxon>Bacilli</taxon>
        <taxon>Lactobacillales</taxon>
        <taxon>Aerococcaceae</taxon>
        <taxon>Facklamia</taxon>
    </lineage>
</organism>
<dbReference type="PANTHER" id="PTHR40448:SF1">
    <property type="entry name" value="TWO-COMPONENT SENSOR HISTIDINE KINASE"/>
    <property type="match status" value="1"/>
</dbReference>
<dbReference type="InterPro" id="IPR032834">
    <property type="entry name" value="NatK-like_C"/>
</dbReference>
<evidence type="ECO:0000259" key="4">
    <source>
        <dbReference type="Pfam" id="PF14501"/>
    </source>
</evidence>
<dbReference type="STRING" id="120956.SAMN05421791_11231"/>
<keyword evidence="7" id="KW-1185">Reference proteome</keyword>
<dbReference type="InterPro" id="IPR039506">
    <property type="entry name" value="SPOB_a"/>
</dbReference>
<dbReference type="Pfam" id="PF14501">
    <property type="entry name" value="HATPase_c_5"/>
    <property type="match status" value="1"/>
</dbReference>
<evidence type="ECO:0000313" key="7">
    <source>
        <dbReference type="Proteomes" id="UP000199708"/>
    </source>
</evidence>
<protein>
    <submittedName>
        <fullName evidence="6">Sensor_kinase_SpoOB-type, alpha-helical domain</fullName>
    </submittedName>
</protein>
<dbReference type="Gene3D" id="1.10.287.130">
    <property type="match status" value="1"/>
</dbReference>
<accession>A0A1G7UWN2</accession>
<keyword evidence="3 6" id="KW-0418">Kinase</keyword>
<dbReference type="Pfam" id="PF14689">
    <property type="entry name" value="SPOB_a"/>
    <property type="match status" value="1"/>
</dbReference>
<dbReference type="Gene3D" id="3.30.565.10">
    <property type="entry name" value="Histidine kinase-like ATPase, C-terminal domain"/>
    <property type="match status" value="1"/>
</dbReference>
<dbReference type="OrthoDB" id="1652078at2"/>